<feature type="compositionally biased region" description="Basic and acidic residues" evidence="2">
    <location>
        <begin position="38"/>
        <end position="50"/>
    </location>
</feature>
<feature type="coiled-coil region" evidence="1">
    <location>
        <begin position="74"/>
        <end position="101"/>
    </location>
</feature>
<name>A0A915E1H2_9BILA</name>
<sequence length="120" mass="14249">MVRKQSDSDRLKRELQTSLEEEPFYTSSQEPTSQQGNFDKETIAHRSDLRKPKTFKTLSAYDVCKQECRRQRDEESEKEYVERLRDELKFAEEQLIVQQKEREQNAQIQPAVANQQIPTV</sequence>
<protein>
    <submittedName>
        <fullName evidence="4">Uncharacterized protein</fullName>
    </submittedName>
</protein>
<evidence type="ECO:0000256" key="1">
    <source>
        <dbReference type="SAM" id="Coils"/>
    </source>
</evidence>
<evidence type="ECO:0000313" key="3">
    <source>
        <dbReference type="Proteomes" id="UP000887574"/>
    </source>
</evidence>
<proteinExistence type="predicted"/>
<organism evidence="3 4">
    <name type="scientific">Ditylenchus dipsaci</name>
    <dbReference type="NCBI Taxonomy" id="166011"/>
    <lineage>
        <taxon>Eukaryota</taxon>
        <taxon>Metazoa</taxon>
        <taxon>Ecdysozoa</taxon>
        <taxon>Nematoda</taxon>
        <taxon>Chromadorea</taxon>
        <taxon>Rhabditida</taxon>
        <taxon>Tylenchina</taxon>
        <taxon>Tylenchomorpha</taxon>
        <taxon>Sphaerularioidea</taxon>
        <taxon>Anguinidae</taxon>
        <taxon>Anguininae</taxon>
        <taxon>Ditylenchus</taxon>
    </lineage>
</organism>
<feature type="region of interest" description="Disordered" evidence="2">
    <location>
        <begin position="101"/>
        <end position="120"/>
    </location>
</feature>
<dbReference type="WBParaSite" id="jg25190">
    <property type="protein sequence ID" value="jg25190"/>
    <property type="gene ID" value="jg25190"/>
</dbReference>
<accession>A0A915E1H2</accession>
<keyword evidence="1" id="KW-0175">Coiled coil</keyword>
<feature type="region of interest" description="Disordered" evidence="2">
    <location>
        <begin position="1"/>
        <end position="50"/>
    </location>
</feature>
<feature type="compositionally biased region" description="Polar residues" evidence="2">
    <location>
        <begin position="25"/>
        <end position="37"/>
    </location>
</feature>
<dbReference type="AlphaFoldDB" id="A0A915E1H2"/>
<feature type="compositionally biased region" description="Polar residues" evidence="2">
    <location>
        <begin position="105"/>
        <end position="120"/>
    </location>
</feature>
<keyword evidence="3" id="KW-1185">Reference proteome</keyword>
<feature type="compositionally biased region" description="Basic and acidic residues" evidence="2">
    <location>
        <begin position="1"/>
        <end position="15"/>
    </location>
</feature>
<evidence type="ECO:0000313" key="4">
    <source>
        <dbReference type="WBParaSite" id="jg25190"/>
    </source>
</evidence>
<reference evidence="4" key="1">
    <citation type="submission" date="2022-11" db="UniProtKB">
        <authorList>
            <consortium name="WormBaseParasite"/>
        </authorList>
    </citation>
    <scope>IDENTIFICATION</scope>
</reference>
<dbReference type="Proteomes" id="UP000887574">
    <property type="component" value="Unplaced"/>
</dbReference>
<evidence type="ECO:0000256" key="2">
    <source>
        <dbReference type="SAM" id="MobiDB-lite"/>
    </source>
</evidence>